<protein>
    <recommendedName>
        <fullName evidence="2">NADP-dependent oxidoreductase domain-containing protein</fullName>
    </recommendedName>
</protein>
<proteinExistence type="predicted"/>
<dbReference type="AlphaFoldDB" id="A0AAU8ATW4"/>
<gene>
    <name evidence="1" type="ORF">PVT71_26195</name>
</gene>
<evidence type="ECO:0000313" key="1">
    <source>
        <dbReference type="EMBL" id="XCC97524.1"/>
    </source>
</evidence>
<dbReference type="EMBL" id="CP123388">
    <property type="protein sequence ID" value="XCC97524.1"/>
    <property type="molecule type" value="Genomic_DNA"/>
</dbReference>
<evidence type="ECO:0008006" key="2">
    <source>
        <dbReference type="Google" id="ProtNLM"/>
    </source>
</evidence>
<dbReference type="RefSeq" id="WP_353476415.1">
    <property type="nucleotide sequence ID" value="NZ_CP123388.1"/>
</dbReference>
<keyword evidence="1" id="KW-0614">Plasmid</keyword>
<dbReference type="Gene3D" id="3.20.20.100">
    <property type="entry name" value="NADP-dependent oxidoreductase domain"/>
    <property type="match status" value="1"/>
</dbReference>
<name>A0AAU8ATW4_9RHOB</name>
<sequence length="87" mass="9004">MALEDLVKTVAAEEEVTPTQIALAWLLGQSPSIPLISGTTKAHRIDEGLSGEPDLTAENLASITTAEAAILVEGDRLPDGVLKVAGL</sequence>
<dbReference type="InterPro" id="IPR036812">
    <property type="entry name" value="NAD(P)_OxRdtase_dom_sf"/>
</dbReference>
<geneLocation type="plasmid" evidence="1">
    <name>unnamed3</name>
</geneLocation>
<reference evidence="1" key="1">
    <citation type="submission" date="2023-02" db="EMBL/GenBank/DDBJ databases">
        <title>Description and genomic characterization of Salipiger bruguierae sp. nov., isolated from the sediment of mangrove plant Bruguiera sexangula.</title>
        <authorList>
            <person name="Long M."/>
        </authorList>
    </citation>
    <scope>NUCLEOTIDE SEQUENCE</scope>
    <source>
        <strain evidence="1">H15</strain>
        <plasmid evidence="1">unnamed3</plasmid>
    </source>
</reference>
<organism evidence="1">
    <name type="scientific">Alloyangia sp. H15</name>
    <dbReference type="NCBI Taxonomy" id="3029062"/>
    <lineage>
        <taxon>Bacteria</taxon>
        <taxon>Pseudomonadati</taxon>
        <taxon>Pseudomonadota</taxon>
        <taxon>Alphaproteobacteria</taxon>
        <taxon>Rhodobacterales</taxon>
        <taxon>Roseobacteraceae</taxon>
        <taxon>Alloyangia</taxon>
    </lineage>
</organism>
<dbReference type="SUPFAM" id="SSF51430">
    <property type="entry name" value="NAD(P)-linked oxidoreductase"/>
    <property type="match status" value="1"/>
</dbReference>
<accession>A0AAU8ATW4</accession>